<comment type="caution">
    <text evidence="2">The sequence shown here is derived from an EMBL/GenBank/DDBJ whole genome shotgun (WGS) entry which is preliminary data.</text>
</comment>
<reference evidence="2 3" key="1">
    <citation type="submission" date="2021-08" db="EMBL/GenBank/DDBJ databases">
        <authorList>
            <person name="Peeters C."/>
        </authorList>
    </citation>
    <scope>NUCLEOTIDE SEQUENCE [LARGE SCALE GENOMIC DNA]</scope>
    <source>
        <strain evidence="2 3">LMG 23994</strain>
    </source>
</reference>
<protein>
    <submittedName>
        <fullName evidence="2">Uncharacterized protein</fullName>
    </submittedName>
</protein>
<dbReference type="EMBL" id="CAJZAF010000007">
    <property type="protein sequence ID" value="CAG9170049.1"/>
    <property type="molecule type" value="Genomic_DNA"/>
</dbReference>
<dbReference type="InterPro" id="IPR038140">
    <property type="entry name" value="DotD_sf"/>
</dbReference>
<dbReference type="InterPro" id="IPR031817">
    <property type="entry name" value="DotD"/>
</dbReference>
<gene>
    <name evidence="2" type="ORF">LMG23994_01794</name>
</gene>
<dbReference type="Pfam" id="PF16816">
    <property type="entry name" value="DotD"/>
    <property type="match status" value="1"/>
</dbReference>
<evidence type="ECO:0000313" key="2">
    <source>
        <dbReference type="EMBL" id="CAG9170049.1"/>
    </source>
</evidence>
<evidence type="ECO:0000313" key="3">
    <source>
        <dbReference type="Proteomes" id="UP000701702"/>
    </source>
</evidence>
<keyword evidence="1" id="KW-0732">Signal</keyword>
<organism evidence="2 3">
    <name type="scientific">Cupriavidus pinatubonensis</name>
    <dbReference type="NCBI Taxonomy" id="248026"/>
    <lineage>
        <taxon>Bacteria</taxon>
        <taxon>Pseudomonadati</taxon>
        <taxon>Pseudomonadota</taxon>
        <taxon>Betaproteobacteria</taxon>
        <taxon>Burkholderiales</taxon>
        <taxon>Burkholderiaceae</taxon>
        <taxon>Cupriavidus</taxon>
    </lineage>
</organism>
<evidence type="ECO:0000256" key="1">
    <source>
        <dbReference type="SAM" id="SignalP"/>
    </source>
</evidence>
<dbReference type="Gene3D" id="3.55.50.60">
    <property type="entry name" value="DotD protein"/>
    <property type="match status" value="1"/>
</dbReference>
<dbReference type="Proteomes" id="UP000701702">
    <property type="component" value="Unassembled WGS sequence"/>
</dbReference>
<sequence length="161" mass="17479">MRLQAVSSLLMTVLISGCASSQLNGSGTNEQDPAYQALMKSARNIEQSLSLLSEAEQFEKMRQNPNQPRIFKQIAGMEQVVTMPWQGTLEQAVSKLSAYSGFDVKFMGRPPATPILVQIGRDPATVSDHMRNLGIQAGSRADVVVDPAQKIVEVRYGNGGV</sequence>
<keyword evidence="3" id="KW-1185">Reference proteome</keyword>
<accession>A0ABN7Y9I7</accession>
<dbReference type="PROSITE" id="PS51257">
    <property type="entry name" value="PROKAR_LIPOPROTEIN"/>
    <property type="match status" value="1"/>
</dbReference>
<name>A0ABN7Y9I7_9BURK</name>
<feature type="signal peptide" evidence="1">
    <location>
        <begin position="1"/>
        <end position="21"/>
    </location>
</feature>
<proteinExistence type="predicted"/>
<feature type="chain" id="PRO_5047440421" evidence="1">
    <location>
        <begin position="22"/>
        <end position="161"/>
    </location>
</feature>